<dbReference type="KEGG" id="dze:Dd1591_1771"/>
<dbReference type="AlphaFoldDB" id="C6CG53"/>
<reference evidence="1 2" key="1">
    <citation type="submission" date="2009-06" db="EMBL/GenBank/DDBJ databases">
        <title>Complete sequence of Dickeya zeae Ech1591.</title>
        <authorList>
            <consortium name="US DOE Joint Genome Institute"/>
            <person name="Lucas S."/>
            <person name="Copeland A."/>
            <person name="Lapidus A."/>
            <person name="Glavina del Rio T."/>
            <person name="Tice H."/>
            <person name="Bruce D."/>
            <person name="Goodwin L."/>
            <person name="Pitluck S."/>
            <person name="Chertkov O."/>
            <person name="Brettin T."/>
            <person name="Detter J.C."/>
            <person name="Han C."/>
            <person name="Larimer F."/>
            <person name="Land M."/>
            <person name="Hauser L."/>
            <person name="Kyrpides N."/>
            <person name="Ovchinnikova G."/>
            <person name="Balakrishnan V."/>
            <person name="Glasner J."/>
            <person name="Perna N.T."/>
        </authorList>
    </citation>
    <scope>NUCLEOTIDE SEQUENCE [LARGE SCALE GENOMIC DNA]</scope>
    <source>
        <strain evidence="1 2">Ech1591</strain>
    </source>
</reference>
<dbReference type="HOGENOM" id="CLU_3042845_0_0_6"/>
<dbReference type="EMBL" id="CP001655">
    <property type="protein sequence ID" value="ACT06623.1"/>
    <property type="molecule type" value="Genomic_DNA"/>
</dbReference>
<proteinExistence type="predicted"/>
<dbReference type="Proteomes" id="UP000002735">
    <property type="component" value="Chromosome"/>
</dbReference>
<evidence type="ECO:0000313" key="1">
    <source>
        <dbReference type="EMBL" id="ACT06623.1"/>
    </source>
</evidence>
<gene>
    <name evidence="1" type="ordered locus">Dd1591_1771</name>
</gene>
<organism evidence="1 2">
    <name type="scientific">Dickeya chrysanthemi (strain Ech1591)</name>
    <name type="common">Dickeya zeae (strain Ech1591)</name>
    <dbReference type="NCBI Taxonomy" id="561229"/>
    <lineage>
        <taxon>Bacteria</taxon>
        <taxon>Pseudomonadati</taxon>
        <taxon>Pseudomonadota</taxon>
        <taxon>Gammaproteobacteria</taxon>
        <taxon>Enterobacterales</taxon>
        <taxon>Pectobacteriaceae</taxon>
        <taxon>Dickeya</taxon>
    </lineage>
</organism>
<dbReference type="STRING" id="561229.Dd1591_1771"/>
<protein>
    <submittedName>
        <fullName evidence="1">Uncharacterized protein</fullName>
    </submittedName>
</protein>
<evidence type="ECO:0000313" key="2">
    <source>
        <dbReference type="Proteomes" id="UP000002735"/>
    </source>
</evidence>
<name>C6CG53_DICC1</name>
<sequence>MNRRLIRQVRGVYWSRFQIAALSQQQAMRRFPIAAAYTGSKMDVVCMAGEDVWM</sequence>
<accession>C6CG53</accession>